<evidence type="ECO:0000313" key="2">
    <source>
        <dbReference type="Proteomes" id="UP000198211"/>
    </source>
</evidence>
<reference evidence="2" key="1">
    <citation type="submission" date="2017-03" db="EMBL/GenBank/DDBJ databases">
        <title>Phytopthora megakarya and P. palmivora, two closely related causual agents of cacao black pod achieved similar genome size and gene model numbers by different mechanisms.</title>
        <authorList>
            <person name="Ali S."/>
            <person name="Shao J."/>
            <person name="Larry D.J."/>
            <person name="Kronmiller B."/>
            <person name="Shen D."/>
            <person name="Strem M.D."/>
            <person name="Melnick R.L."/>
            <person name="Guiltinan M.J."/>
            <person name="Tyler B.M."/>
            <person name="Meinhardt L.W."/>
            <person name="Bailey B.A."/>
        </authorList>
    </citation>
    <scope>NUCLEOTIDE SEQUENCE [LARGE SCALE GENOMIC DNA]</scope>
    <source>
        <strain evidence="2">zdho120</strain>
    </source>
</reference>
<gene>
    <name evidence="1" type="ORF">PHMEG_00024838</name>
</gene>
<accession>A0A225VE82</accession>
<organism evidence="1 2">
    <name type="scientific">Phytophthora megakarya</name>
    <dbReference type="NCBI Taxonomy" id="4795"/>
    <lineage>
        <taxon>Eukaryota</taxon>
        <taxon>Sar</taxon>
        <taxon>Stramenopiles</taxon>
        <taxon>Oomycota</taxon>
        <taxon>Peronosporomycetes</taxon>
        <taxon>Peronosporales</taxon>
        <taxon>Peronosporaceae</taxon>
        <taxon>Phytophthora</taxon>
    </lineage>
</organism>
<keyword evidence="2" id="KW-1185">Reference proteome</keyword>
<comment type="caution">
    <text evidence="1">The sequence shown here is derived from an EMBL/GenBank/DDBJ whole genome shotgun (WGS) entry which is preliminary data.</text>
</comment>
<dbReference type="AlphaFoldDB" id="A0A225VE82"/>
<name>A0A225VE82_9STRA</name>
<dbReference type="OrthoDB" id="127942at2759"/>
<protein>
    <submittedName>
        <fullName evidence="1">Uncharacterized protein</fullName>
    </submittedName>
</protein>
<dbReference type="Proteomes" id="UP000198211">
    <property type="component" value="Unassembled WGS sequence"/>
</dbReference>
<dbReference type="EMBL" id="NBNE01005523">
    <property type="protein sequence ID" value="OWZ03434.1"/>
    <property type="molecule type" value="Genomic_DNA"/>
</dbReference>
<evidence type="ECO:0000313" key="1">
    <source>
        <dbReference type="EMBL" id="OWZ03434.1"/>
    </source>
</evidence>
<sequence>MVFLRGQHNNTKAYGTVVKMLKRMHAEGNLNDHIIRHHVLTTQGRAIDTSHLNRVHGLFPQYLQSGGGSAFLWANV</sequence>
<proteinExistence type="predicted"/>